<dbReference type="RefSeq" id="WP_132687194.1">
    <property type="nucleotide sequence ID" value="NZ_SKBU01000001.1"/>
</dbReference>
<evidence type="ECO:0000313" key="5">
    <source>
        <dbReference type="Proteomes" id="UP000295244"/>
    </source>
</evidence>
<comment type="caution">
    <text evidence="4">The sequence shown here is derived from an EMBL/GenBank/DDBJ whole genome shotgun (WGS) entry which is preliminary data.</text>
</comment>
<evidence type="ECO:0000256" key="1">
    <source>
        <dbReference type="ARBA" id="ARBA00023235"/>
    </source>
</evidence>
<sequence length="110" mass="12527">MGGVTIAGLMNGSGKPEVDTRIRELRARIDAVDLELVRKLNERARLVQQIAELKEGAGVKIYDPKREEEILRRVAEENPGPIYDSSMREIFELILHRIRDLEVQRGEFSG</sequence>
<accession>A0A4R1BSU1</accession>
<dbReference type="SUPFAM" id="SSF48600">
    <property type="entry name" value="Chorismate mutase II"/>
    <property type="match status" value="1"/>
</dbReference>
<evidence type="ECO:0000259" key="3">
    <source>
        <dbReference type="PROSITE" id="PS51168"/>
    </source>
</evidence>
<dbReference type="SMART" id="SM00830">
    <property type="entry name" value="CM_2"/>
    <property type="match status" value="1"/>
</dbReference>
<keyword evidence="2" id="KW-0175">Coiled coil</keyword>
<dbReference type="InterPro" id="IPR036263">
    <property type="entry name" value="Chorismate_II_sf"/>
</dbReference>
<dbReference type="OrthoDB" id="9802281at2"/>
<name>A0A4R1BSU1_9ACTN</name>
<dbReference type="InterPro" id="IPR036979">
    <property type="entry name" value="CM_dom_sf"/>
</dbReference>
<reference evidence="4 5" key="1">
    <citation type="submission" date="2019-03" db="EMBL/GenBank/DDBJ databases">
        <title>Whole genome sequence of a novel Rubrobacter taiwanensis strain, isolated from Yellowstone National Park.</title>
        <authorList>
            <person name="Freed S."/>
            <person name="Ramaley R.F."/>
            <person name="Kyndt J.A."/>
        </authorList>
    </citation>
    <scope>NUCLEOTIDE SEQUENCE [LARGE SCALE GENOMIC DNA]</scope>
    <source>
        <strain evidence="4 5">Yellowstone</strain>
    </source>
</reference>
<dbReference type="PANTHER" id="PTHR38041:SF1">
    <property type="entry name" value="CHORISMATE MUTASE"/>
    <property type="match status" value="1"/>
</dbReference>
<dbReference type="GO" id="GO:0009697">
    <property type="term" value="P:salicylic acid biosynthetic process"/>
    <property type="evidence" value="ECO:0007669"/>
    <property type="project" value="TreeGrafter"/>
</dbReference>
<dbReference type="Gene3D" id="1.20.59.10">
    <property type="entry name" value="Chorismate mutase"/>
    <property type="match status" value="1"/>
</dbReference>
<protein>
    <submittedName>
        <fullName evidence="4">Chorismate mutase</fullName>
    </submittedName>
</protein>
<dbReference type="Proteomes" id="UP000295244">
    <property type="component" value="Unassembled WGS sequence"/>
</dbReference>
<proteinExistence type="predicted"/>
<dbReference type="InterPro" id="IPR002701">
    <property type="entry name" value="CM_II_prokaryot"/>
</dbReference>
<dbReference type="Pfam" id="PF01817">
    <property type="entry name" value="CM_2"/>
    <property type="match status" value="1"/>
</dbReference>
<dbReference type="GO" id="GO:0004106">
    <property type="term" value="F:chorismate mutase activity"/>
    <property type="evidence" value="ECO:0007669"/>
    <property type="project" value="InterPro"/>
</dbReference>
<dbReference type="GO" id="GO:0046417">
    <property type="term" value="P:chorismate metabolic process"/>
    <property type="evidence" value="ECO:0007669"/>
    <property type="project" value="InterPro"/>
</dbReference>
<evidence type="ECO:0000313" key="4">
    <source>
        <dbReference type="EMBL" id="TCJ20751.1"/>
    </source>
</evidence>
<dbReference type="AlphaFoldDB" id="A0A4R1BSU1"/>
<dbReference type="InterPro" id="IPR051331">
    <property type="entry name" value="Chorismate_mutase-related"/>
</dbReference>
<keyword evidence="1" id="KW-0413">Isomerase</keyword>
<keyword evidence="5" id="KW-1185">Reference proteome</keyword>
<dbReference type="PANTHER" id="PTHR38041">
    <property type="entry name" value="CHORISMATE MUTASE"/>
    <property type="match status" value="1"/>
</dbReference>
<dbReference type="PROSITE" id="PS51168">
    <property type="entry name" value="CHORISMATE_MUT_2"/>
    <property type="match status" value="1"/>
</dbReference>
<organism evidence="4 5">
    <name type="scientific">Rubrobacter taiwanensis</name>
    <dbReference type="NCBI Taxonomy" id="185139"/>
    <lineage>
        <taxon>Bacteria</taxon>
        <taxon>Bacillati</taxon>
        <taxon>Actinomycetota</taxon>
        <taxon>Rubrobacteria</taxon>
        <taxon>Rubrobacterales</taxon>
        <taxon>Rubrobacteraceae</taxon>
        <taxon>Rubrobacter</taxon>
    </lineage>
</organism>
<feature type="coiled-coil region" evidence="2">
    <location>
        <begin position="22"/>
        <end position="56"/>
    </location>
</feature>
<evidence type="ECO:0000256" key="2">
    <source>
        <dbReference type="SAM" id="Coils"/>
    </source>
</evidence>
<dbReference type="EMBL" id="SKBU01000001">
    <property type="protein sequence ID" value="TCJ20751.1"/>
    <property type="molecule type" value="Genomic_DNA"/>
</dbReference>
<gene>
    <name evidence="4" type="ORF">E0L93_00540</name>
</gene>
<feature type="domain" description="Chorismate mutase" evidence="3">
    <location>
        <begin position="16"/>
        <end position="106"/>
    </location>
</feature>